<dbReference type="Pfam" id="PF12171">
    <property type="entry name" value="zf-C2H2_jaz"/>
    <property type="match status" value="1"/>
</dbReference>
<comment type="subcellular location">
    <subcellularLocation>
        <location evidence="2">Cytoplasm</location>
    </subcellularLocation>
    <subcellularLocation>
        <location evidence="1">Nucleus</location>
    </subcellularLocation>
</comment>
<dbReference type="PROSITE" id="PS50157">
    <property type="entry name" value="ZINC_FINGER_C2H2_2"/>
    <property type="match status" value="1"/>
</dbReference>
<evidence type="ECO:0000256" key="1">
    <source>
        <dbReference type="ARBA" id="ARBA00004123"/>
    </source>
</evidence>
<dbReference type="Gene3D" id="3.30.160.60">
    <property type="entry name" value="Classic Zinc Finger"/>
    <property type="match status" value="1"/>
</dbReference>
<evidence type="ECO:0000313" key="12">
    <source>
        <dbReference type="EMBL" id="CCX33230.1"/>
    </source>
</evidence>
<dbReference type="EMBL" id="HF936042">
    <property type="protein sequence ID" value="CCX33230.1"/>
    <property type="molecule type" value="Genomic_DNA"/>
</dbReference>
<gene>
    <name evidence="12" type="ORF">PCON_14270</name>
</gene>
<feature type="domain" description="C2H2-type" evidence="11">
    <location>
        <begin position="49"/>
        <end position="73"/>
    </location>
</feature>
<dbReference type="FunFam" id="3.30.160.60:FF:000299">
    <property type="entry name" value="Zinc finger protein 593"/>
    <property type="match status" value="1"/>
</dbReference>
<dbReference type="PROSITE" id="PS00028">
    <property type="entry name" value="ZINC_FINGER_C2H2_1"/>
    <property type="match status" value="1"/>
</dbReference>
<evidence type="ECO:0000256" key="10">
    <source>
        <dbReference type="PROSITE-ProRule" id="PRU00042"/>
    </source>
</evidence>
<dbReference type="SMART" id="SM00451">
    <property type="entry name" value="ZnF_U1"/>
    <property type="match status" value="1"/>
</dbReference>
<dbReference type="AlphaFoldDB" id="U4LTY9"/>
<dbReference type="GO" id="GO:0003676">
    <property type="term" value="F:nucleic acid binding"/>
    <property type="evidence" value="ECO:0007669"/>
    <property type="project" value="InterPro"/>
</dbReference>
<dbReference type="InterPro" id="IPR051879">
    <property type="entry name" value="C2H2-ZF_Maturation_Protein"/>
</dbReference>
<keyword evidence="5" id="KW-0479">Metal-binding</keyword>
<proteinExistence type="inferred from homology"/>
<dbReference type="PANTHER" id="PTHR46095">
    <property type="entry name" value="ZINC FINGER PROTEIN 593"/>
    <property type="match status" value="1"/>
</dbReference>
<dbReference type="SUPFAM" id="SSF57667">
    <property type="entry name" value="beta-beta-alpha zinc fingers"/>
    <property type="match status" value="1"/>
</dbReference>
<dbReference type="InterPro" id="IPR036236">
    <property type="entry name" value="Znf_C2H2_sf"/>
</dbReference>
<dbReference type="OrthoDB" id="24683at2759"/>
<dbReference type="GO" id="GO:0042254">
    <property type="term" value="P:ribosome biogenesis"/>
    <property type="evidence" value="ECO:0007669"/>
    <property type="project" value="UniProtKB-KW"/>
</dbReference>
<evidence type="ECO:0000256" key="4">
    <source>
        <dbReference type="ARBA" id="ARBA00022517"/>
    </source>
</evidence>
<keyword evidence="4" id="KW-0690">Ribosome biogenesis</keyword>
<dbReference type="InterPro" id="IPR022755">
    <property type="entry name" value="Znf_C2H2_jaz"/>
</dbReference>
<evidence type="ECO:0000256" key="5">
    <source>
        <dbReference type="ARBA" id="ARBA00022723"/>
    </source>
</evidence>
<dbReference type="STRING" id="1076935.U4LTY9"/>
<accession>U4LTY9</accession>
<dbReference type="PANTHER" id="PTHR46095:SF1">
    <property type="entry name" value="ZINC FINGER PROTEIN 593"/>
    <property type="match status" value="1"/>
</dbReference>
<evidence type="ECO:0000256" key="3">
    <source>
        <dbReference type="ARBA" id="ARBA00022490"/>
    </source>
</evidence>
<dbReference type="eggNOG" id="KOG3408">
    <property type="taxonomic scope" value="Eukaryota"/>
</dbReference>
<keyword evidence="6 10" id="KW-0863">Zinc-finger</keyword>
<keyword evidence="7" id="KW-0862">Zinc</keyword>
<dbReference type="GO" id="GO:0043021">
    <property type="term" value="F:ribonucleoprotein complex binding"/>
    <property type="evidence" value="ECO:0007669"/>
    <property type="project" value="UniProtKB-ARBA"/>
</dbReference>
<evidence type="ECO:0000256" key="7">
    <source>
        <dbReference type="ARBA" id="ARBA00022833"/>
    </source>
</evidence>
<evidence type="ECO:0000256" key="2">
    <source>
        <dbReference type="ARBA" id="ARBA00004496"/>
    </source>
</evidence>
<dbReference type="OMA" id="VNMLKFM"/>
<dbReference type="InterPro" id="IPR013087">
    <property type="entry name" value="Znf_C2H2_type"/>
</dbReference>
<dbReference type="GO" id="GO:0008270">
    <property type="term" value="F:zinc ion binding"/>
    <property type="evidence" value="ECO:0007669"/>
    <property type="project" value="UniProtKB-KW"/>
</dbReference>
<dbReference type="InterPro" id="IPR003604">
    <property type="entry name" value="Matrin/U1-like-C_Znf_C2H2"/>
</dbReference>
<protein>
    <submittedName>
        <fullName evidence="12">Similar to Zinc finger protein bud20 acc. no. Q9P370</fullName>
    </submittedName>
</protein>
<keyword evidence="3" id="KW-0963">Cytoplasm</keyword>
<evidence type="ECO:0000256" key="9">
    <source>
        <dbReference type="ARBA" id="ARBA00038064"/>
    </source>
</evidence>
<dbReference type="GO" id="GO:0005634">
    <property type="term" value="C:nucleus"/>
    <property type="evidence" value="ECO:0007669"/>
    <property type="project" value="UniProtKB-SubCell"/>
</dbReference>
<keyword evidence="8" id="KW-0539">Nucleus</keyword>
<keyword evidence="13" id="KW-1185">Reference proteome</keyword>
<dbReference type="GO" id="GO:0005737">
    <property type="term" value="C:cytoplasm"/>
    <property type="evidence" value="ECO:0007669"/>
    <property type="project" value="UniProtKB-SubCell"/>
</dbReference>
<reference evidence="12 13" key="1">
    <citation type="journal article" date="2013" name="PLoS Genet.">
        <title>The genome and development-dependent transcriptomes of Pyronema confluens: a window into fungal evolution.</title>
        <authorList>
            <person name="Traeger S."/>
            <person name="Altegoer F."/>
            <person name="Freitag M."/>
            <person name="Gabaldon T."/>
            <person name="Kempken F."/>
            <person name="Kumar A."/>
            <person name="Marcet-Houben M."/>
            <person name="Poggeler S."/>
            <person name="Stajich J.E."/>
            <person name="Nowrousian M."/>
        </authorList>
    </citation>
    <scope>NUCLEOTIDE SEQUENCE [LARGE SCALE GENOMIC DNA]</scope>
    <source>
        <strain evidence="13">CBS 100304</strain>
        <tissue evidence="12">Vegetative mycelium</tissue>
    </source>
</reference>
<name>U4LTY9_PYROM</name>
<evidence type="ECO:0000313" key="13">
    <source>
        <dbReference type="Proteomes" id="UP000018144"/>
    </source>
</evidence>
<evidence type="ECO:0000256" key="8">
    <source>
        <dbReference type="ARBA" id="ARBA00023242"/>
    </source>
</evidence>
<evidence type="ECO:0000256" key="6">
    <source>
        <dbReference type="ARBA" id="ARBA00022771"/>
    </source>
</evidence>
<organism evidence="12 13">
    <name type="scientific">Pyronema omphalodes (strain CBS 100304)</name>
    <name type="common">Pyronema confluens</name>
    <dbReference type="NCBI Taxonomy" id="1076935"/>
    <lineage>
        <taxon>Eukaryota</taxon>
        <taxon>Fungi</taxon>
        <taxon>Dikarya</taxon>
        <taxon>Ascomycota</taxon>
        <taxon>Pezizomycotina</taxon>
        <taxon>Pezizomycetes</taxon>
        <taxon>Pezizales</taxon>
        <taxon>Pyronemataceae</taxon>
        <taxon>Pyronema</taxon>
    </lineage>
</organism>
<sequence>MGTIRSRKTRQLRDSRAIDQVHGDLRNPKQLAQFKALIPDEDRPANGIYHCVECAKFFEQEHNLREHKRGKNHKRRLRMLKEEPYSQKEADAAVGIGGNAFYENMLLKKEEARLTKLMEKEQARLAKQSKLTGMEVEV</sequence>
<dbReference type="Proteomes" id="UP000018144">
    <property type="component" value="Unassembled WGS sequence"/>
</dbReference>
<evidence type="ECO:0000259" key="11">
    <source>
        <dbReference type="PROSITE" id="PS50157"/>
    </source>
</evidence>
<comment type="similarity">
    <text evidence="9">Belongs to the ZNF593/BUD20 C2H2-type zinc-finger protein family.</text>
</comment>